<evidence type="ECO:0000256" key="7">
    <source>
        <dbReference type="RuleBase" id="RU004473"/>
    </source>
</evidence>
<evidence type="ECO:0000256" key="5">
    <source>
        <dbReference type="ARBA" id="ARBA00023027"/>
    </source>
</evidence>
<proteinExistence type="inferred from homology"/>
<dbReference type="SUPFAM" id="SSF51735">
    <property type="entry name" value="NAD(P)-binding Rossmann-fold domains"/>
    <property type="match status" value="1"/>
</dbReference>
<dbReference type="Proteomes" id="UP000242222">
    <property type="component" value="Unassembled WGS sequence"/>
</dbReference>
<evidence type="ECO:0000256" key="4">
    <source>
        <dbReference type="ARBA" id="ARBA00011990"/>
    </source>
</evidence>
<comment type="catalytic activity">
    <reaction evidence="1 7">
        <text>dTDP-alpha-D-glucose = dTDP-4-dehydro-6-deoxy-alpha-D-glucose + H2O</text>
        <dbReference type="Rhea" id="RHEA:17221"/>
        <dbReference type="ChEBI" id="CHEBI:15377"/>
        <dbReference type="ChEBI" id="CHEBI:57477"/>
        <dbReference type="ChEBI" id="CHEBI:57649"/>
        <dbReference type="EC" id="4.2.1.46"/>
    </reaction>
</comment>
<evidence type="ECO:0000256" key="3">
    <source>
        <dbReference type="ARBA" id="ARBA00008178"/>
    </source>
</evidence>
<reference evidence="10" key="1">
    <citation type="submission" date="2016-10" db="EMBL/GenBank/DDBJ databases">
        <authorList>
            <person name="Varghese N."/>
            <person name="Submissions S."/>
        </authorList>
    </citation>
    <scope>NUCLEOTIDE SEQUENCE [LARGE SCALE GENOMIC DNA]</scope>
    <source>
        <strain evidence="10">N6PO6</strain>
    </source>
</reference>
<evidence type="ECO:0000313" key="10">
    <source>
        <dbReference type="Proteomes" id="UP000242222"/>
    </source>
</evidence>
<dbReference type="GO" id="GO:0009225">
    <property type="term" value="P:nucleotide-sugar metabolic process"/>
    <property type="evidence" value="ECO:0007669"/>
    <property type="project" value="InterPro"/>
</dbReference>
<dbReference type="Gene3D" id="3.40.50.720">
    <property type="entry name" value="NAD(P)-binding Rossmann-like Domain"/>
    <property type="match status" value="1"/>
</dbReference>
<comment type="similarity">
    <text evidence="3 7">Belongs to the NAD(P)-dependent epimerase/dehydratase family. dTDP-glucose dehydratase subfamily.</text>
</comment>
<feature type="domain" description="NAD(P)-binding" evidence="8">
    <location>
        <begin position="4"/>
        <end position="327"/>
    </location>
</feature>
<dbReference type="PANTHER" id="PTHR43000">
    <property type="entry name" value="DTDP-D-GLUCOSE 4,6-DEHYDRATASE-RELATED"/>
    <property type="match status" value="1"/>
</dbReference>
<dbReference type="Pfam" id="PF16363">
    <property type="entry name" value="GDP_Man_Dehyd"/>
    <property type="match status" value="1"/>
</dbReference>
<dbReference type="AlphaFoldDB" id="A0A1I4Y3T9"/>
<dbReference type="Gene3D" id="3.90.25.10">
    <property type="entry name" value="UDP-galactose 4-epimerase, domain 1"/>
    <property type="match status" value="1"/>
</dbReference>
<protein>
    <recommendedName>
        <fullName evidence="4 7">dTDP-glucose 4,6-dehydratase</fullName>
        <ecNumber evidence="4 7">4.2.1.46</ecNumber>
    </recommendedName>
</protein>
<keyword evidence="10" id="KW-1185">Reference proteome</keyword>
<dbReference type="OrthoDB" id="9803010at2"/>
<comment type="cofactor">
    <cofactor evidence="2 7">
        <name>NAD(+)</name>
        <dbReference type="ChEBI" id="CHEBI:57540"/>
    </cofactor>
</comment>
<keyword evidence="5" id="KW-0520">NAD</keyword>
<evidence type="ECO:0000256" key="2">
    <source>
        <dbReference type="ARBA" id="ARBA00001911"/>
    </source>
</evidence>
<dbReference type="CDD" id="cd05246">
    <property type="entry name" value="dTDP_GD_SDR_e"/>
    <property type="match status" value="1"/>
</dbReference>
<accession>A0A1I4Y3T9</accession>
<organism evidence="9 10">
    <name type="scientific">Izhakiella capsodis</name>
    <dbReference type="NCBI Taxonomy" id="1367852"/>
    <lineage>
        <taxon>Bacteria</taxon>
        <taxon>Pseudomonadati</taxon>
        <taxon>Pseudomonadota</taxon>
        <taxon>Gammaproteobacteria</taxon>
        <taxon>Enterobacterales</taxon>
        <taxon>Erwiniaceae</taxon>
        <taxon>Izhakiella</taxon>
    </lineage>
</organism>
<dbReference type="EMBL" id="FOVC01000005">
    <property type="protein sequence ID" value="SFN32744.1"/>
    <property type="molecule type" value="Genomic_DNA"/>
</dbReference>
<keyword evidence="6 7" id="KW-0456">Lyase</keyword>
<gene>
    <name evidence="9" type="ORF">SAMN05216516_105194</name>
</gene>
<evidence type="ECO:0000256" key="1">
    <source>
        <dbReference type="ARBA" id="ARBA00001539"/>
    </source>
</evidence>
<dbReference type="GO" id="GO:0008460">
    <property type="term" value="F:dTDP-glucose 4,6-dehydratase activity"/>
    <property type="evidence" value="ECO:0007669"/>
    <property type="project" value="UniProtKB-EC"/>
</dbReference>
<dbReference type="RefSeq" id="WP_092877589.1">
    <property type="nucleotide sequence ID" value="NZ_FOVC01000005.1"/>
</dbReference>
<evidence type="ECO:0000313" key="9">
    <source>
        <dbReference type="EMBL" id="SFN32744.1"/>
    </source>
</evidence>
<dbReference type="STRING" id="1367852.SAMN05216516_105194"/>
<dbReference type="EC" id="4.2.1.46" evidence="4 7"/>
<dbReference type="InterPro" id="IPR005888">
    <property type="entry name" value="dTDP_Gluc_deHydtase"/>
</dbReference>
<sequence>MKIIVTGGAGFIGSALCRFIIEQTENQLLVIDKFTYAGNLDSLAPVANHSRFSVKVIDICDAEAIKSTFSTFQPDAIMHLAAESHVDRSIDGPHAFIETNIVGTYVLLEASRNYWYSLPENKKKAFRFHHVSTDEVYGDLQGIDSLFTESTPYAPSSPYAATKASSDHLVRAWSRTFGLPVIITNCSNNYGPYQFPEKLIPLTIINALENRIIPVYGKGEQIRDWLYVEDHARALYKVLTDGRTGETYNIGGHNERKNIEVVRTICHILDEIFPNEKGGMTFSYKELITFVTDRPGHDYRYAIDAYKIKNQLGWIPLETFESGIRKTVQWYLNNELWWKKIHSVHHCDQRIGLCENKVIP</sequence>
<dbReference type="InterPro" id="IPR016040">
    <property type="entry name" value="NAD(P)-bd_dom"/>
</dbReference>
<dbReference type="NCBIfam" id="TIGR01181">
    <property type="entry name" value="dTDP_gluc_dehyt"/>
    <property type="match status" value="1"/>
</dbReference>
<dbReference type="InterPro" id="IPR036291">
    <property type="entry name" value="NAD(P)-bd_dom_sf"/>
</dbReference>
<evidence type="ECO:0000259" key="8">
    <source>
        <dbReference type="Pfam" id="PF16363"/>
    </source>
</evidence>
<name>A0A1I4Y3T9_9GAMM</name>
<evidence type="ECO:0000256" key="6">
    <source>
        <dbReference type="ARBA" id="ARBA00023239"/>
    </source>
</evidence>